<evidence type="ECO:0000313" key="2">
    <source>
        <dbReference type="EMBL" id="CAH2061365.1"/>
    </source>
</evidence>
<protein>
    <recommendedName>
        <fullName evidence="1">NYN domain-containing protein</fullName>
    </recommendedName>
</protein>
<gene>
    <name evidence="2" type="ORF">TAV2_LOCUS12790</name>
</gene>
<dbReference type="EMBL" id="OU466860">
    <property type="protein sequence ID" value="CAH2061365.1"/>
    <property type="molecule type" value="Genomic_DNA"/>
</dbReference>
<evidence type="ECO:0000259" key="1">
    <source>
        <dbReference type="Pfam" id="PF01936"/>
    </source>
</evidence>
<dbReference type="InterPro" id="IPR021139">
    <property type="entry name" value="NYN"/>
</dbReference>
<dbReference type="CDD" id="cd10910">
    <property type="entry name" value="PIN_limkain_b1_N_like"/>
    <property type="match status" value="2"/>
</dbReference>
<dbReference type="GO" id="GO:0004540">
    <property type="term" value="F:RNA nuclease activity"/>
    <property type="evidence" value="ECO:0007669"/>
    <property type="project" value="InterPro"/>
</dbReference>
<reference evidence="2 3" key="1">
    <citation type="submission" date="2022-03" db="EMBL/GenBank/DDBJ databases">
        <authorList>
            <person name="Nunn A."/>
            <person name="Chopra R."/>
            <person name="Nunn A."/>
            <person name="Contreras Garrido A."/>
        </authorList>
    </citation>
    <scope>NUCLEOTIDE SEQUENCE [LARGE SCALE GENOMIC DNA]</scope>
</reference>
<dbReference type="GO" id="GO:0005777">
    <property type="term" value="C:peroxisome"/>
    <property type="evidence" value="ECO:0007669"/>
    <property type="project" value="InterPro"/>
</dbReference>
<dbReference type="Proteomes" id="UP000836841">
    <property type="component" value="Chromosome 4"/>
</dbReference>
<dbReference type="AlphaFoldDB" id="A0AAU9SFG1"/>
<dbReference type="InterPro" id="IPR024768">
    <property type="entry name" value="Marf1"/>
</dbReference>
<organism evidence="2 3">
    <name type="scientific">Thlaspi arvense</name>
    <name type="common">Field penny-cress</name>
    <dbReference type="NCBI Taxonomy" id="13288"/>
    <lineage>
        <taxon>Eukaryota</taxon>
        <taxon>Viridiplantae</taxon>
        <taxon>Streptophyta</taxon>
        <taxon>Embryophyta</taxon>
        <taxon>Tracheophyta</taxon>
        <taxon>Spermatophyta</taxon>
        <taxon>Magnoliopsida</taxon>
        <taxon>eudicotyledons</taxon>
        <taxon>Gunneridae</taxon>
        <taxon>Pentapetalae</taxon>
        <taxon>rosids</taxon>
        <taxon>malvids</taxon>
        <taxon>Brassicales</taxon>
        <taxon>Brassicaceae</taxon>
        <taxon>Thlaspideae</taxon>
        <taxon>Thlaspi</taxon>
    </lineage>
</organism>
<keyword evidence="3" id="KW-1185">Reference proteome</keyword>
<proteinExistence type="predicted"/>
<dbReference type="PANTHER" id="PTHR14379">
    <property type="entry name" value="LIMKAIN B LKAP"/>
    <property type="match status" value="1"/>
</dbReference>
<dbReference type="Pfam" id="PF01936">
    <property type="entry name" value="NYN"/>
    <property type="match status" value="1"/>
</dbReference>
<dbReference type="GO" id="GO:0010468">
    <property type="term" value="P:regulation of gene expression"/>
    <property type="evidence" value="ECO:0007669"/>
    <property type="project" value="InterPro"/>
</dbReference>
<accession>A0AAU9SFG1</accession>
<evidence type="ECO:0000313" key="3">
    <source>
        <dbReference type="Proteomes" id="UP000836841"/>
    </source>
</evidence>
<dbReference type="PANTHER" id="PTHR14379:SF63">
    <property type="entry name" value="ENDONUCLEASE OR GLYCOSYL HYDROLASE"/>
    <property type="match status" value="1"/>
</dbReference>
<sequence length="480" mass="53509">MTQYEMNPKQATQRLSEEKTFVLWDINGCPIPDGVDPRQVRRRIESALKKSGYSGRLTITAIGDLRQTPGDNVLRELSSTGIALQHSHGLRFAFLLTKTDIVWGLYGWTFPNPSPATVMLISGHSQRRKLAPTLKIMKQEGYTTLLASPQDPAPLASPQDPAPDGLLKSYLLGVSKEWLWNSLLEGVTWTIINRRQQDLFFRVDLAAIAQYALLLPKALKISPRISRVSGTLWLVTEGEEKTLVLWHINSCPIPDGYNPFLVRPSIESALRKSGCSGSLTFSVCGNLLTQTPGANVLRELSSTGIALNHAHGLDSATLFSFIETEVEGVLLKWAHHNPSPATFMLISGPSQLECLFSTLHNLYSLRDTQFFWHILYEILLQTGSGNAFLLLLKKSGFGKAYWKMKWIQGLPDLFFRTSAVKRVSLPGLAQYAILVAKALKRENSKKSKSEEEGADEEENIETCMHEQVVEDMAHGVLFFS</sequence>
<name>A0AAU9SFG1_THLAR</name>
<feature type="domain" description="NYN" evidence="1">
    <location>
        <begin position="19"/>
        <end position="149"/>
    </location>
</feature>